<dbReference type="AlphaFoldDB" id="A0A1H6ZQX6"/>
<accession>A0A1H6ZQX6</accession>
<sequence length="135" mass="15622">MKKQSVGKEKQINVRLDEKSFLMLQDKQKMTGLTASEIVRELIQHGAVNYMPEGKAILGQVTTFRDEVNQATLKIDEQINFVKKEILELKNDPQKCGYSIEQELHRKEMELESLRKIWQQEKEKASKGVDDCVSI</sequence>
<gene>
    <name evidence="1" type="ORF">SAMN05660742_11022</name>
</gene>
<protein>
    <recommendedName>
        <fullName evidence="3">Ribbon-helix-helix protein, copG family</fullName>
    </recommendedName>
</protein>
<evidence type="ECO:0008006" key="3">
    <source>
        <dbReference type="Google" id="ProtNLM"/>
    </source>
</evidence>
<reference evidence="1 2" key="1">
    <citation type="submission" date="2016-10" db="EMBL/GenBank/DDBJ databases">
        <authorList>
            <person name="de Groot N.N."/>
        </authorList>
    </citation>
    <scope>NUCLEOTIDE SEQUENCE [LARGE SCALE GENOMIC DNA]</scope>
    <source>
        <strain evidence="1 2">DSM 2179</strain>
    </source>
</reference>
<keyword evidence="2" id="KW-1185">Reference proteome</keyword>
<name>A0A1H6ZQX6_9FIRM</name>
<evidence type="ECO:0000313" key="1">
    <source>
        <dbReference type="EMBL" id="SEJ54564.1"/>
    </source>
</evidence>
<dbReference type="Proteomes" id="UP000199662">
    <property type="component" value="Unassembled WGS sequence"/>
</dbReference>
<dbReference type="STRING" id="84035.SAMN05660742_11022"/>
<organism evidence="1 2">
    <name type="scientific">Propionispira arboris</name>
    <dbReference type="NCBI Taxonomy" id="84035"/>
    <lineage>
        <taxon>Bacteria</taxon>
        <taxon>Bacillati</taxon>
        <taxon>Bacillota</taxon>
        <taxon>Negativicutes</taxon>
        <taxon>Selenomonadales</taxon>
        <taxon>Selenomonadaceae</taxon>
        <taxon>Propionispira</taxon>
    </lineage>
</organism>
<proteinExistence type="predicted"/>
<dbReference type="EMBL" id="FNZK01000010">
    <property type="protein sequence ID" value="SEJ54564.1"/>
    <property type="molecule type" value="Genomic_DNA"/>
</dbReference>
<dbReference type="RefSeq" id="WP_091831600.1">
    <property type="nucleotide sequence ID" value="NZ_FNZK01000010.1"/>
</dbReference>
<evidence type="ECO:0000313" key="2">
    <source>
        <dbReference type="Proteomes" id="UP000199662"/>
    </source>
</evidence>